<evidence type="ECO:0000256" key="7">
    <source>
        <dbReference type="ARBA" id="ARBA00041190"/>
    </source>
</evidence>
<feature type="domain" description="CCHC-type" evidence="11">
    <location>
        <begin position="247"/>
        <end position="262"/>
    </location>
</feature>
<feature type="region of interest" description="Disordered" evidence="10">
    <location>
        <begin position="300"/>
        <end position="353"/>
    </location>
</feature>
<feature type="domain" description="CCHC-type" evidence="11">
    <location>
        <begin position="165"/>
        <end position="180"/>
    </location>
</feature>
<feature type="compositionally biased region" description="Basic and acidic residues" evidence="10">
    <location>
        <begin position="309"/>
        <end position="322"/>
    </location>
</feature>
<dbReference type="OrthoDB" id="7608935at2759"/>
<keyword evidence="5" id="KW-0862">Zinc</keyword>
<organism evidence="12 13">
    <name type="scientific">Betta splendens</name>
    <name type="common">Siamese fighting fish</name>
    <dbReference type="NCBI Taxonomy" id="158456"/>
    <lineage>
        <taxon>Eukaryota</taxon>
        <taxon>Metazoa</taxon>
        <taxon>Chordata</taxon>
        <taxon>Craniata</taxon>
        <taxon>Vertebrata</taxon>
        <taxon>Euteleostomi</taxon>
        <taxon>Actinopterygii</taxon>
        <taxon>Neopterygii</taxon>
        <taxon>Teleostei</taxon>
        <taxon>Neoteleostei</taxon>
        <taxon>Acanthomorphata</taxon>
        <taxon>Anabantaria</taxon>
        <taxon>Anabantiformes</taxon>
        <taxon>Anabantoidei</taxon>
        <taxon>Osphronemidae</taxon>
        <taxon>Betta</taxon>
    </lineage>
</organism>
<dbReference type="GO" id="GO:0031499">
    <property type="term" value="C:TRAMP complex"/>
    <property type="evidence" value="ECO:0007669"/>
    <property type="project" value="TreeGrafter"/>
</dbReference>
<evidence type="ECO:0000256" key="8">
    <source>
        <dbReference type="ARBA" id="ARBA00043023"/>
    </source>
</evidence>
<keyword evidence="2" id="KW-0479">Metal-binding</keyword>
<dbReference type="GO" id="GO:0071031">
    <property type="term" value="P:nuclear mRNA surveillance of mRNA 3'-end processing"/>
    <property type="evidence" value="ECO:0007669"/>
    <property type="project" value="TreeGrafter"/>
</dbReference>
<dbReference type="Gene3D" id="4.10.60.10">
    <property type="entry name" value="Zinc finger, CCHC-type"/>
    <property type="match status" value="2"/>
</dbReference>
<dbReference type="GO" id="GO:0071038">
    <property type="term" value="P:TRAMP-dependent tRNA surveillance pathway"/>
    <property type="evidence" value="ECO:0007669"/>
    <property type="project" value="TreeGrafter"/>
</dbReference>
<feature type="compositionally biased region" description="Basic residues" evidence="10">
    <location>
        <begin position="339"/>
        <end position="353"/>
    </location>
</feature>
<dbReference type="GO" id="GO:0071036">
    <property type="term" value="P:nuclear polyadenylation-dependent snoRNA catabolic process"/>
    <property type="evidence" value="ECO:0007669"/>
    <property type="project" value="TreeGrafter"/>
</dbReference>
<dbReference type="AlphaFoldDB" id="A0A6P7NPQ3"/>
<proteinExistence type="predicted"/>
<dbReference type="Proteomes" id="UP000515150">
    <property type="component" value="Chromosome 10"/>
</dbReference>
<dbReference type="InterPro" id="IPR001878">
    <property type="entry name" value="Znf_CCHC"/>
</dbReference>
<reference evidence="13" key="1">
    <citation type="submission" date="2025-08" db="UniProtKB">
        <authorList>
            <consortium name="RefSeq"/>
        </authorList>
    </citation>
    <scope>IDENTIFICATION</scope>
</reference>
<keyword evidence="4 9" id="KW-0863">Zinc-finger</keyword>
<evidence type="ECO:0000256" key="1">
    <source>
        <dbReference type="ARBA" id="ARBA00004123"/>
    </source>
</evidence>
<evidence type="ECO:0000256" key="3">
    <source>
        <dbReference type="ARBA" id="ARBA00022737"/>
    </source>
</evidence>
<feature type="compositionally biased region" description="Polar residues" evidence="10">
    <location>
        <begin position="1"/>
        <end position="10"/>
    </location>
</feature>
<dbReference type="PROSITE" id="PS50158">
    <property type="entry name" value="ZF_CCHC"/>
    <property type="match status" value="2"/>
</dbReference>
<feature type="region of interest" description="Disordered" evidence="10">
    <location>
        <begin position="1"/>
        <end position="42"/>
    </location>
</feature>
<dbReference type="SUPFAM" id="SSF57756">
    <property type="entry name" value="Retrovirus zinc finger-like domains"/>
    <property type="match status" value="2"/>
</dbReference>
<dbReference type="GeneID" id="114865021"/>
<dbReference type="GO" id="GO:0071039">
    <property type="term" value="P:nuclear polyadenylation-dependent CUT catabolic process"/>
    <property type="evidence" value="ECO:0007669"/>
    <property type="project" value="TreeGrafter"/>
</dbReference>
<keyword evidence="3" id="KW-0677">Repeat</keyword>
<keyword evidence="12" id="KW-1185">Reference proteome</keyword>
<dbReference type="GO" id="GO:0071037">
    <property type="term" value="P:nuclear polyadenylation-dependent snRNA catabolic process"/>
    <property type="evidence" value="ECO:0007669"/>
    <property type="project" value="TreeGrafter"/>
</dbReference>
<feature type="region of interest" description="Disordered" evidence="10">
    <location>
        <begin position="63"/>
        <end position="88"/>
    </location>
</feature>
<evidence type="ECO:0000256" key="6">
    <source>
        <dbReference type="ARBA" id="ARBA00023242"/>
    </source>
</evidence>
<evidence type="ECO:0000256" key="4">
    <source>
        <dbReference type="ARBA" id="ARBA00022771"/>
    </source>
</evidence>
<dbReference type="PANTHER" id="PTHR46543:SF1">
    <property type="entry name" value="ZINC FINGER CCHC DOMAIN-CONTAINING PROTEIN 7"/>
    <property type="match status" value="1"/>
</dbReference>
<keyword evidence="6" id="KW-0539">Nucleus</keyword>
<evidence type="ECO:0000313" key="13">
    <source>
        <dbReference type="RefSeq" id="XP_029021866.1"/>
    </source>
</evidence>
<comment type="subcellular location">
    <subcellularLocation>
        <location evidence="1">Nucleus</location>
    </subcellularLocation>
</comment>
<dbReference type="SMART" id="SM00343">
    <property type="entry name" value="ZnF_C2HC"/>
    <property type="match status" value="3"/>
</dbReference>
<dbReference type="KEGG" id="bspl:114865021"/>
<feature type="compositionally biased region" description="Polar residues" evidence="10">
    <location>
        <begin position="325"/>
        <end position="338"/>
    </location>
</feature>
<dbReference type="InParanoid" id="A0A6P7NPQ3"/>
<evidence type="ECO:0000256" key="2">
    <source>
        <dbReference type="ARBA" id="ARBA00022723"/>
    </source>
</evidence>
<gene>
    <name evidence="13" type="primary">LOC114865021</name>
</gene>
<accession>A0A6P7NPQ3</accession>
<dbReference type="GO" id="GO:0008270">
    <property type="term" value="F:zinc ion binding"/>
    <property type="evidence" value="ECO:0007669"/>
    <property type="project" value="UniProtKB-KW"/>
</dbReference>
<feature type="compositionally biased region" description="Acidic residues" evidence="10">
    <location>
        <begin position="16"/>
        <end position="33"/>
    </location>
</feature>
<sequence length="458" mass="52910">MDSVLNSGDVSSREVDTEDEPFFVENYESSEGEESNREYHSDCQQVARFSRGRSPPLLLAYSVSCGPGLQDSSPSLASQEHDEEDEDSDQLIEEWMILGGDEQPGDSSIKLNLSYWISSEEDSGDEDPNVKSVKDMWAVSDKDKMCNRTGHITNRYYYHQKSSTCIFCGIQGHRHRDCPERSERMSRLLCGLPPLWNQHCQRCCMTGHLSDACPDTWRQYHLTIQSEVPHRPQTAHTYKQKRGRAHCYNCSKRGHYGFECTKKRMVSGTFPSLPYVCYYDNMEDILQQRTEIEKNAKGLGNVEALPPSDQHHFSESKEESGDKIQGSSRTKQEASNQTSKRKTWPVRRKERREVKRLRREAQVRRGGLLVKTQCNSEDDAYAADLFKYSLHNHGTSAPRVEKRRLEEANGRRSRKRKEAELWKKRGGMKRGDLYPHVDLDIGSENLLSPKQRVRHRRR</sequence>
<protein>
    <recommendedName>
        <fullName evidence="7">Zinc finger CCHC domain-containing protein 7</fullName>
    </recommendedName>
    <alternativeName>
        <fullName evidence="8">TRAMP-like complex RNA-binding factor ZCCHC7</fullName>
    </alternativeName>
</protein>
<dbReference type="GO" id="GO:0071035">
    <property type="term" value="P:nuclear polyadenylation-dependent rRNA catabolic process"/>
    <property type="evidence" value="ECO:0007669"/>
    <property type="project" value="TreeGrafter"/>
</dbReference>
<dbReference type="RefSeq" id="XP_029021866.1">
    <property type="nucleotide sequence ID" value="XM_029166033.3"/>
</dbReference>
<evidence type="ECO:0000259" key="11">
    <source>
        <dbReference type="PROSITE" id="PS50158"/>
    </source>
</evidence>
<evidence type="ECO:0000256" key="5">
    <source>
        <dbReference type="ARBA" id="ARBA00022833"/>
    </source>
</evidence>
<dbReference type="InterPro" id="IPR036875">
    <property type="entry name" value="Znf_CCHC_sf"/>
</dbReference>
<evidence type="ECO:0000256" key="9">
    <source>
        <dbReference type="PROSITE-ProRule" id="PRU00047"/>
    </source>
</evidence>
<dbReference type="PANTHER" id="PTHR46543">
    <property type="entry name" value="ZINC FINGER CCHC DOMAIN-CONTAINING PROTEIN 7"/>
    <property type="match status" value="1"/>
</dbReference>
<dbReference type="GO" id="GO:0003723">
    <property type="term" value="F:RNA binding"/>
    <property type="evidence" value="ECO:0007669"/>
    <property type="project" value="TreeGrafter"/>
</dbReference>
<dbReference type="InterPro" id="IPR051644">
    <property type="entry name" value="TRAMP_AT-DNA-binding"/>
</dbReference>
<name>A0A6P7NPQ3_BETSP</name>
<evidence type="ECO:0000313" key="12">
    <source>
        <dbReference type="Proteomes" id="UP000515150"/>
    </source>
</evidence>
<evidence type="ECO:0000256" key="10">
    <source>
        <dbReference type="SAM" id="MobiDB-lite"/>
    </source>
</evidence>